<organism evidence="3 4">
    <name type="scientific">Clostridium punense</name>
    <dbReference type="NCBI Taxonomy" id="1054297"/>
    <lineage>
        <taxon>Bacteria</taxon>
        <taxon>Bacillati</taxon>
        <taxon>Bacillota</taxon>
        <taxon>Clostridia</taxon>
        <taxon>Eubacteriales</taxon>
        <taxon>Clostridiaceae</taxon>
        <taxon>Clostridium</taxon>
    </lineage>
</organism>
<sequence>MQTNEASIFLFIASIIIGLLIAMNMDLSKGGKLLDVEQYETAYNERIKLQGEIYNLQEKYDELTGKVSKIEDNPGNHKDILKDITEELKRNRLMLGKTAVKGEGVKITLNDAPEATFGGVYDRRMVVHDSDLAIVINDLRNAGAEAIAINDHRVVFNSSAICWGAPIRFDGVNVVGPFYITAIGNKDVIKNFLDTQKNQVKELKLRKCYVEVETSSEIIIPAYNSSLENKYLLPYVEK</sequence>
<feature type="transmembrane region" description="Helical" evidence="2">
    <location>
        <begin position="6"/>
        <end position="23"/>
    </location>
</feature>
<keyword evidence="2" id="KW-0812">Transmembrane</keyword>
<reference evidence="3 4" key="1">
    <citation type="submission" date="2021-03" db="EMBL/GenBank/DDBJ databases">
        <title>Genomic Encyclopedia of Type Strains, Phase IV (KMG-IV): sequencing the most valuable type-strain genomes for metagenomic binning, comparative biology and taxonomic classification.</title>
        <authorList>
            <person name="Goeker M."/>
        </authorList>
    </citation>
    <scope>NUCLEOTIDE SEQUENCE [LARGE SCALE GENOMIC DNA]</scope>
    <source>
        <strain evidence="3 4">DSM 28650</strain>
    </source>
</reference>
<protein>
    <submittedName>
        <fullName evidence="3">Uncharacterized protein YlxW (UPF0749 family)</fullName>
    </submittedName>
</protein>
<evidence type="ECO:0000256" key="2">
    <source>
        <dbReference type="SAM" id="Phobius"/>
    </source>
</evidence>
<keyword evidence="4" id="KW-1185">Reference proteome</keyword>
<dbReference type="EMBL" id="JAGGLL010000010">
    <property type="protein sequence ID" value="MBP2021764.1"/>
    <property type="molecule type" value="Genomic_DNA"/>
</dbReference>
<name>A0ABS4K1W3_9CLOT</name>
<evidence type="ECO:0000256" key="1">
    <source>
        <dbReference type="ARBA" id="ARBA00009108"/>
    </source>
</evidence>
<accession>A0ABS4K1W3</accession>
<keyword evidence="2" id="KW-1133">Transmembrane helix</keyword>
<dbReference type="PANTHER" id="PTHR37313:SF2">
    <property type="entry name" value="UPF0749 PROTEIN YLXX"/>
    <property type="match status" value="1"/>
</dbReference>
<gene>
    <name evidence="3" type="ORF">J2Z44_001560</name>
</gene>
<dbReference type="Gene3D" id="3.30.70.1880">
    <property type="entry name" value="Protein of unknown function DUF881"/>
    <property type="match status" value="1"/>
</dbReference>
<keyword evidence="2" id="KW-0472">Membrane</keyword>
<evidence type="ECO:0000313" key="4">
    <source>
        <dbReference type="Proteomes" id="UP001519308"/>
    </source>
</evidence>
<dbReference type="Proteomes" id="UP001519308">
    <property type="component" value="Unassembled WGS sequence"/>
</dbReference>
<dbReference type="PANTHER" id="PTHR37313">
    <property type="entry name" value="UPF0749 PROTEIN RV1825"/>
    <property type="match status" value="1"/>
</dbReference>
<dbReference type="RefSeq" id="WP_209649468.1">
    <property type="nucleotide sequence ID" value="NZ_JAGGLL010000010.1"/>
</dbReference>
<evidence type="ECO:0000313" key="3">
    <source>
        <dbReference type="EMBL" id="MBP2021764.1"/>
    </source>
</evidence>
<comment type="similarity">
    <text evidence="1">Belongs to the UPF0749 family.</text>
</comment>
<comment type="caution">
    <text evidence="3">The sequence shown here is derived from an EMBL/GenBank/DDBJ whole genome shotgun (WGS) entry which is preliminary data.</text>
</comment>
<proteinExistence type="inferred from homology"/>
<dbReference type="Pfam" id="PF05949">
    <property type="entry name" value="DUF881"/>
    <property type="match status" value="1"/>
</dbReference>
<dbReference type="InterPro" id="IPR010273">
    <property type="entry name" value="DUF881"/>
</dbReference>